<protein>
    <recommendedName>
        <fullName evidence="12">Peroxisomal membrane protein PEX13</fullName>
    </recommendedName>
    <alternativeName>
        <fullName evidence="11">Peroxin-13</fullName>
    </alternativeName>
</protein>
<dbReference type="FunFam" id="2.30.30.40:FF:000128">
    <property type="entry name" value="Peroxisomal membrane protein (Pex13)"/>
    <property type="match status" value="1"/>
</dbReference>
<dbReference type="SUPFAM" id="SSF50044">
    <property type="entry name" value="SH3-domain"/>
    <property type="match status" value="1"/>
</dbReference>
<name>A0A8H3G5I2_9LECA</name>
<dbReference type="GO" id="GO:0005778">
    <property type="term" value="C:peroxisomal membrane"/>
    <property type="evidence" value="ECO:0007669"/>
    <property type="project" value="UniProtKB-SubCell"/>
</dbReference>
<evidence type="ECO:0000256" key="2">
    <source>
        <dbReference type="ARBA" id="ARBA00006033"/>
    </source>
</evidence>
<dbReference type="PANTHER" id="PTHR19332">
    <property type="entry name" value="PEROXISOMAL MEMBRANE PROTEIN PEX13"/>
    <property type="match status" value="1"/>
</dbReference>
<dbReference type="GO" id="GO:1990429">
    <property type="term" value="C:peroxisomal importomer complex"/>
    <property type="evidence" value="ECO:0007669"/>
    <property type="project" value="TreeGrafter"/>
</dbReference>
<dbReference type="Pfam" id="PF04088">
    <property type="entry name" value="Peroxin-13_N"/>
    <property type="match status" value="1"/>
</dbReference>
<keyword evidence="9" id="KW-0472">Membrane</keyword>
<keyword evidence="7" id="KW-1133">Transmembrane helix</keyword>
<dbReference type="InterPro" id="IPR001452">
    <property type="entry name" value="SH3_domain"/>
</dbReference>
<dbReference type="Pfam" id="PF07653">
    <property type="entry name" value="SH3_2"/>
    <property type="match status" value="1"/>
</dbReference>
<evidence type="ECO:0000256" key="7">
    <source>
        <dbReference type="ARBA" id="ARBA00022989"/>
    </source>
</evidence>
<keyword evidence="8" id="KW-0811">Translocation</keyword>
<evidence type="ECO:0000256" key="8">
    <source>
        <dbReference type="ARBA" id="ARBA00023010"/>
    </source>
</evidence>
<evidence type="ECO:0000256" key="12">
    <source>
        <dbReference type="ARBA" id="ARBA00034535"/>
    </source>
</evidence>
<gene>
    <name evidence="17" type="primary">PEX13</name>
    <name evidence="17" type="ORF">HETSPECPRED_008637</name>
</gene>
<evidence type="ECO:0000256" key="3">
    <source>
        <dbReference type="ARBA" id="ARBA00022443"/>
    </source>
</evidence>
<sequence length="463" mass="49232">MASPSPPKPWERGTPTALSATPAASSTTSSVPTSTNPTSLSSSDPPPLPSKPSTLNSVVNRTALNYSPYNSTSRYGASPYGGVGAYGTGYGSYTSPYSRFGGMGNSMYGSYGGYGSMYGGMGGMGGMYGQPGMMGGDPNDPNSLTNSMSNSTQATFQMIESLVGAFGGFAQMLESTYMATHSSFFAIVSVAEQFSNLRNTLGSILGIFTLLRWLRTLLAKITGRPPPADATSLTPSAFASFQGLTSPSSSQPGAPPTPSRKPFVIFLLAVFGLPYLMSKLIRSLAKSAEEQQQQQLITHHDPNNPYAPLEQSKPLDASKLDFCRVLYDYPPPSSPPPPTSSSTEDLSVKKGDLVAVLSKTDPMGQSSDWWRCRARDGRMGWLPSVYLEIVQRRPQGQRQITEKGDGEEGRVNTMSTLGGTAESRSNSLKKEGQKVPIPVISKGIGEGPVESTVEGFQRAGFYS</sequence>
<evidence type="ECO:0000256" key="9">
    <source>
        <dbReference type="ARBA" id="ARBA00023136"/>
    </source>
</evidence>
<keyword evidence="4" id="KW-0813">Transport</keyword>
<evidence type="ECO:0000313" key="18">
    <source>
        <dbReference type="Proteomes" id="UP000664521"/>
    </source>
</evidence>
<proteinExistence type="inferred from homology"/>
<keyword evidence="5" id="KW-0812">Transmembrane</keyword>
<feature type="region of interest" description="Disordered" evidence="15">
    <location>
        <begin position="1"/>
        <end position="56"/>
    </location>
</feature>
<comment type="subunit">
    <text evidence="13">Interacts (via SH3 domain) with PEX14 (via SH3-binding motif); forming the PEX13-PEX14 docking complex.</text>
</comment>
<reference evidence="17" key="1">
    <citation type="submission" date="2021-03" db="EMBL/GenBank/DDBJ databases">
        <authorList>
            <person name="Tagirdzhanova G."/>
        </authorList>
    </citation>
    <scope>NUCLEOTIDE SEQUENCE</scope>
</reference>
<dbReference type="PRINTS" id="PR00452">
    <property type="entry name" value="SH3DOMAIN"/>
</dbReference>
<dbReference type="Proteomes" id="UP000664521">
    <property type="component" value="Unassembled WGS sequence"/>
</dbReference>
<feature type="region of interest" description="Disordered" evidence="15">
    <location>
        <begin position="327"/>
        <end position="347"/>
    </location>
</feature>
<comment type="similarity">
    <text evidence="2">Belongs to the peroxin-13 family.</text>
</comment>
<dbReference type="InterPro" id="IPR035463">
    <property type="entry name" value="Pex13"/>
</dbReference>
<keyword evidence="6" id="KW-0653">Protein transport</keyword>
<evidence type="ECO:0000256" key="15">
    <source>
        <dbReference type="SAM" id="MobiDB-lite"/>
    </source>
</evidence>
<feature type="compositionally biased region" description="Pro residues" evidence="15">
    <location>
        <begin position="329"/>
        <end position="339"/>
    </location>
</feature>
<evidence type="ECO:0000256" key="5">
    <source>
        <dbReference type="ARBA" id="ARBA00022692"/>
    </source>
</evidence>
<feature type="region of interest" description="Disordered" evidence="15">
    <location>
        <begin position="292"/>
        <end position="312"/>
    </location>
</feature>
<dbReference type="GO" id="GO:0016560">
    <property type="term" value="P:protein import into peroxisome matrix, docking"/>
    <property type="evidence" value="ECO:0007669"/>
    <property type="project" value="InterPro"/>
</dbReference>
<evidence type="ECO:0000256" key="13">
    <source>
        <dbReference type="ARBA" id="ARBA00065871"/>
    </source>
</evidence>
<feature type="compositionally biased region" description="Polar residues" evidence="15">
    <location>
        <begin position="412"/>
        <end position="426"/>
    </location>
</feature>
<evidence type="ECO:0000256" key="1">
    <source>
        <dbReference type="ARBA" id="ARBA00004549"/>
    </source>
</evidence>
<accession>A0A8H3G5I2</accession>
<dbReference type="SMART" id="SM00326">
    <property type="entry name" value="SH3"/>
    <property type="match status" value="1"/>
</dbReference>
<dbReference type="EMBL" id="CAJPDS010000067">
    <property type="protein sequence ID" value="CAF9933396.1"/>
    <property type="molecule type" value="Genomic_DNA"/>
</dbReference>
<evidence type="ECO:0000256" key="14">
    <source>
        <dbReference type="PROSITE-ProRule" id="PRU00192"/>
    </source>
</evidence>
<feature type="compositionally biased region" description="Low complexity" evidence="15">
    <location>
        <begin position="14"/>
        <end position="43"/>
    </location>
</feature>
<dbReference type="OrthoDB" id="10037838at2759"/>
<organism evidence="17 18">
    <name type="scientific">Heterodermia speciosa</name>
    <dbReference type="NCBI Taxonomy" id="116794"/>
    <lineage>
        <taxon>Eukaryota</taxon>
        <taxon>Fungi</taxon>
        <taxon>Dikarya</taxon>
        <taxon>Ascomycota</taxon>
        <taxon>Pezizomycotina</taxon>
        <taxon>Lecanoromycetes</taxon>
        <taxon>OSLEUM clade</taxon>
        <taxon>Lecanoromycetidae</taxon>
        <taxon>Caliciales</taxon>
        <taxon>Physciaceae</taxon>
        <taxon>Heterodermia</taxon>
    </lineage>
</organism>
<evidence type="ECO:0000256" key="10">
    <source>
        <dbReference type="ARBA" id="ARBA00023140"/>
    </source>
</evidence>
<dbReference type="Gene3D" id="2.30.30.40">
    <property type="entry name" value="SH3 Domains"/>
    <property type="match status" value="1"/>
</dbReference>
<evidence type="ECO:0000256" key="11">
    <source>
        <dbReference type="ARBA" id="ARBA00029693"/>
    </source>
</evidence>
<dbReference type="InterPro" id="IPR036028">
    <property type="entry name" value="SH3-like_dom_sf"/>
</dbReference>
<evidence type="ECO:0000259" key="16">
    <source>
        <dbReference type="PROSITE" id="PS50002"/>
    </source>
</evidence>
<keyword evidence="18" id="KW-1185">Reference proteome</keyword>
<dbReference type="InterPro" id="IPR007223">
    <property type="entry name" value="Peroxin-13_N"/>
</dbReference>
<evidence type="ECO:0000256" key="6">
    <source>
        <dbReference type="ARBA" id="ARBA00022927"/>
    </source>
</evidence>
<feature type="domain" description="SH3" evidence="16">
    <location>
        <begin position="318"/>
        <end position="392"/>
    </location>
</feature>
<feature type="compositionally biased region" description="Basic and acidic residues" evidence="15">
    <location>
        <begin position="400"/>
        <end position="410"/>
    </location>
</feature>
<evidence type="ECO:0000256" key="4">
    <source>
        <dbReference type="ARBA" id="ARBA00022448"/>
    </source>
</evidence>
<dbReference type="PROSITE" id="PS50002">
    <property type="entry name" value="SH3"/>
    <property type="match status" value="1"/>
</dbReference>
<keyword evidence="10" id="KW-0576">Peroxisome</keyword>
<dbReference type="PANTHER" id="PTHR19332:SF1">
    <property type="entry name" value="PEROXISOMAL MEMBRANE PROTEIN PEX13"/>
    <property type="match status" value="1"/>
</dbReference>
<comment type="caution">
    <text evidence="17">The sequence shown here is derived from an EMBL/GenBank/DDBJ whole genome shotgun (WGS) entry which is preliminary data.</text>
</comment>
<feature type="region of interest" description="Disordered" evidence="15">
    <location>
        <begin position="397"/>
        <end position="434"/>
    </location>
</feature>
<keyword evidence="3 14" id="KW-0728">SH3 domain</keyword>
<dbReference type="AlphaFoldDB" id="A0A8H3G5I2"/>
<comment type="subcellular location">
    <subcellularLocation>
        <location evidence="1">Peroxisome membrane</location>
        <topology evidence="1">Single-pass membrane protein</topology>
    </subcellularLocation>
</comment>
<evidence type="ECO:0000313" key="17">
    <source>
        <dbReference type="EMBL" id="CAF9933396.1"/>
    </source>
</evidence>